<evidence type="ECO:0000313" key="2">
    <source>
        <dbReference type="EMBL" id="KAF7273747.1"/>
    </source>
</evidence>
<sequence>MFKLYSNSVTCNKVYSLYKHLLNSYVSDFYLEDHWHTKLPASWRLFLEKLDVHHIARLLECQKLNSIVSPLSILCLQEILQNHSVLRHPTIKTELLLHNPCFMKLMWKNVKLKKRHEIEIISNMCYQIAKKTNCFNIIDVGSGVGHLSRMLAYGYGFTVVTFEANKELSEMAKNLDIEFEKKLEQKKITHLCQKRVIHVNHKVESNITADILISLILSFSNNQMSNFRFGIVGLHPCGNLGSILLKLFKECPNAVFINIASCCYMKLSLNSSEFKGYPLSNFHIKNNFHLDYMSCETACHAIENFINKLKTENHCYLKIHAFRAALESLLVEKDTAMKHCAVANVKYDDKLNFVDYCNKALRKINVQLSEFDIKYFQSIVEQTWDKVVKFYSVRLFFAPIIESIILYDRLLYLKQSFDDSEILPVFNCEISPRNHVLSALKHM</sequence>
<evidence type="ECO:0000259" key="1">
    <source>
        <dbReference type="Pfam" id="PF13679"/>
    </source>
</evidence>
<name>A0A834IGS8_RHYFE</name>
<dbReference type="InterPro" id="IPR025714">
    <property type="entry name" value="Methyltranfer_dom"/>
</dbReference>
<dbReference type="Proteomes" id="UP000625711">
    <property type="component" value="Unassembled WGS sequence"/>
</dbReference>
<dbReference type="Pfam" id="PF13679">
    <property type="entry name" value="Methyltransf_32"/>
    <property type="match status" value="1"/>
</dbReference>
<protein>
    <recommendedName>
        <fullName evidence="1">Methyltransferase domain-containing protein</fullName>
    </recommendedName>
</protein>
<dbReference type="OrthoDB" id="5875367at2759"/>
<organism evidence="2 3">
    <name type="scientific">Rhynchophorus ferrugineus</name>
    <name type="common">Red palm weevil</name>
    <name type="synonym">Curculio ferrugineus</name>
    <dbReference type="NCBI Taxonomy" id="354439"/>
    <lineage>
        <taxon>Eukaryota</taxon>
        <taxon>Metazoa</taxon>
        <taxon>Ecdysozoa</taxon>
        <taxon>Arthropoda</taxon>
        <taxon>Hexapoda</taxon>
        <taxon>Insecta</taxon>
        <taxon>Pterygota</taxon>
        <taxon>Neoptera</taxon>
        <taxon>Endopterygota</taxon>
        <taxon>Coleoptera</taxon>
        <taxon>Polyphaga</taxon>
        <taxon>Cucujiformia</taxon>
        <taxon>Curculionidae</taxon>
        <taxon>Dryophthorinae</taxon>
        <taxon>Rhynchophorus</taxon>
    </lineage>
</organism>
<dbReference type="InterPro" id="IPR052220">
    <property type="entry name" value="METTL25"/>
</dbReference>
<evidence type="ECO:0000313" key="3">
    <source>
        <dbReference type="Proteomes" id="UP000625711"/>
    </source>
</evidence>
<dbReference type="PANTHER" id="PTHR12496">
    <property type="entry name" value="CGI-41 METHYLTRANSFERASE"/>
    <property type="match status" value="1"/>
</dbReference>
<accession>A0A834IGS8</accession>
<feature type="domain" description="Methyltransferase" evidence="1">
    <location>
        <begin position="113"/>
        <end position="268"/>
    </location>
</feature>
<dbReference type="EMBL" id="JAACXV010013313">
    <property type="protein sequence ID" value="KAF7273747.1"/>
    <property type="molecule type" value="Genomic_DNA"/>
</dbReference>
<keyword evidence="3" id="KW-1185">Reference proteome</keyword>
<dbReference type="Gene3D" id="3.40.50.150">
    <property type="entry name" value="Vaccinia Virus protein VP39"/>
    <property type="match status" value="1"/>
</dbReference>
<reference evidence="2" key="1">
    <citation type="submission" date="2020-08" db="EMBL/GenBank/DDBJ databases">
        <title>Genome sequencing and assembly of the red palm weevil Rhynchophorus ferrugineus.</title>
        <authorList>
            <person name="Dias G.B."/>
            <person name="Bergman C.M."/>
            <person name="Manee M."/>
        </authorList>
    </citation>
    <scope>NUCLEOTIDE SEQUENCE</scope>
    <source>
        <strain evidence="2">AA-2017</strain>
        <tissue evidence="2">Whole larva</tissue>
    </source>
</reference>
<dbReference type="SUPFAM" id="SSF53335">
    <property type="entry name" value="S-adenosyl-L-methionine-dependent methyltransferases"/>
    <property type="match status" value="1"/>
</dbReference>
<dbReference type="AlphaFoldDB" id="A0A834IGS8"/>
<gene>
    <name evidence="2" type="ORF">GWI33_013566</name>
</gene>
<dbReference type="InterPro" id="IPR029063">
    <property type="entry name" value="SAM-dependent_MTases_sf"/>
</dbReference>
<comment type="caution">
    <text evidence="2">The sequence shown here is derived from an EMBL/GenBank/DDBJ whole genome shotgun (WGS) entry which is preliminary data.</text>
</comment>
<proteinExistence type="predicted"/>
<dbReference type="PANTHER" id="PTHR12496:SF2">
    <property type="entry name" value="METHYLTRANSFERASE-LIKE PROTEIN 25B"/>
    <property type="match status" value="1"/>
</dbReference>